<dbReference type="EMBL" id="CP042435">
    <property type="protein sequence ID" value="QEC68549.1"/>
    <property type="molecule type" value="Genomic_DNA"/>
</dbReference>
<dbReference type="PANTHER" id="PTHR34406">
    <property type="entry name" value="PROTEIN YCEI"/>
    <property type="match status" value="1"/>
</dbReference>
<reference evidence="2 3" key="1">
    <citation type="journal article" date="2016" name="Int. J. Syst. Evol. Microbiol.">
        <title>Panacibacter ginsenosidivorans gen. nov., sp. nov., with ginsenoside converting activity isolated from soil of a ginseng field.</title>
        <authorList>
            <person name="Siddiqi M.Z."/>
            <person name="Muhammad Shafi S."/>
            <person name="Choi K.D."/>
            <person name="Im W.T."/>
        </authorList>
    </citation>
    <scope>NUCLEOTIDE SEQUENCE [LARGE SCALE GENOMIC DNA]</scope>
    <source>
        <strain evidence="2 3">Gsoil1550</strain>
    </source>
</reference>
<name>A0A5B8VBA4_9BACT</name>
<proteinExistence type="predicted"/>
<dbReference type="SMART" id="SM00867">
    <property type="entry name" value="YceI"/>
    <property type="match status" value="1"/>
</dbReference>
<dbReference type="Gene3D" id="2.40.128.110">
    <property type="entry name" value="Lipid/polyisoprenoid-binding, YceI-like"/>
    <property type="match status" value="1"/>
</dbReference>
<sequence>MPVLLRIKHYQLIVTTMKKICLIICLLMGHYANAQDYLTRNGNVSLFSHTSVEDIKGSNNEVVSLLNTTTGSIEFKIAIKSFHFPKQAMEDHFNNSDYMNSEQYPKASFSGKITNLSAVNFTKDGAYDVTVEGNLTIKDVTKPVAAKGVITVSNGKVIAQANFSVKRLDFHIVGESFMQKKIADEIQVTVNCQYDKR</sequence>
<dbReference type="Pfam" id="PF04264">
    <property type="entry name" value="YceI"/>
    <property type="match status" value="1"/>
</dbReference>
<dbReference type="InterPro" id="IPR007372">
    <property type="entry name" value="Lipid/polyisoprenoid-bd_YceI"/>
</dbReference>
<dbReference type="InterPro" id="IPR036761">
    <property type="entry name" value="TTHA0802/YceI-like_sf"/>
</dbReference>
<evidence type="ECO:0000259" key="1">
    <source>
        <dbReference type="SMART" id="SM00867"/>
    </source>
</evidence>
<dbReference type="AlphaFoldDB" id="A0A5B8VBA4"/>
<evidence type="ECO:0000313" key="3">
    <source>
        <dbReference type="Proteomes" id="UP000321533"/>
    </source>
</evidence>
<accession>A0A5B8VBA4</accession>
<keyword evidence="3" id="KW-1185">Reference proteome</keyword>
<evidence type="ECO:0000313" key="2">
    <source>
        <dbReference type="EMBL" id="QEC68549.1"/>
    </source>
</evidence>
<dbReference type="SUPFAM" id="SSF101874">
    <property type="entry name" value="YceI-like"/>
    <property type="match status" value="1"/>
</dbReference>
<dbReference type="PANTHER" id="PTHR34406:SF1">
    <property type="entry name" value="PROTEIN YCEI"/>
    <property type="match status" value="1"/>
</dbReference>
<dbReference type="Proteomes" id="UP000321533">
    <property type="component" value="Chromosome"/>
</dbReference>
<organism evidence="2 3">
    <name type="scientific">Panacibacter ginsenosidivorans</name>
    <dbReference type="NCBI Taxonomy" id="1813871"/>
    <lineage>
        <taxon>Bacteria</taxon>
        <taxon>Pseudomonadati</taxon>
        <taxon>Bacteroidota</taxon>
        <taxon>Chitinophagia</taxon>
        <taxon>Chitinophagales</taxon>
        <taxon>Chitinophagaceae</taxon>
        <taxon>Panacibacter</taxon>
    </lineage>
</organism>
<dbReference type="KEGG" id="pgin:FRZ67_15000"/>
<feature type="domain" description="Lipid/polyisoprenoid-binding YceI-like" evidence="1">
    <location>
        <begin position="36"/>
        <end position="195"/>
    </location>
</feature>
<protein>
    <submittedName>
        <fullName evidence="2">YceI family protein</fullName>
    </submittedName>
</protein>
<gene>
    <name evidence="2" type="ORF">FRZ67_15000</name>
</gene>